<dbReference type="EMBL" id="CP060782">
    <property type="protein sequence ID" value="QNP45360.1"/>
    <property type="molecule type" value="Genomic_DNA"/>
</dbReference>
<evidence type="ECO:0000256" key="2">
    <source>
        <dbReference type="ARBA" id="ARBA00022723"/>
    </source>
</evidence>
<evidence type="ECO:0000256" key="5">
    <source>
        <dbReference type="ARBA" id="ARBA00023049"/>
    </source>
</evidence>
<comment type="cofactor">
    <cofactor evidence="6">
        <name>Zn(2+)</name>
        <dbReference type="ChEBI" id="CHEBI:29105"/>
    </cofactor>
    <text evidence="6">Binds 1 zinc ion per subunit.</text>
</comment>
<gene>
    <name evidence="9" type="ORF">H9L14_12255</name>
</gene>
<keyword evidence="7" id="KW-1133">Transmembrane helix</keyword>
<feature type="transmembrane region" description="Helical" evidence="7">
    <location>
        <begin position="94"/>
        <end position="114"/>
    </location>
</feature>
<keyword evidence="5 6" id="KW-0482">Metalloprotease</keyword>
<organism evidence="9 10">
    <name type="scientific">Sphingomonas sediminicola</name>
    <dbReference type="NCBI Taxonomy" id="386874"/>
    <lineage>
        <taxon>Bacteria</taxon>
        <taxon>Pseudomonadati</taxon>
        <taxon>Pseudomonadota</taxon>
        <taxon>Alphaproteobacteria</taxon>
        <taxon>Sphingomonadales</taxon>
        <taxon>Sphingomonadaceae</taxon>
        <taxon>Sphingomonas</taxon>
    </lineage>
</organism>
<keyword evidence="3 6" id="KW-0378">Hydrolase</keyword>
<feature type="domain" description="Peptidase M48" evidence="8">
    <location>
        <begin position="173"/>
        <end position="316"/>
    </location>
</feature>
<accession>A0ABX6T8M0</accession>
<dbReference type="InterPro" id="IPR001915">
    <property type="entry name" value="Peptidase_M48"/>
</dbReference>
<keyword evidence="7" id="KW-0472">Membrane</keyword>
<evidence type="ECO:0000313" key="10">
    <source>
        <dbReference type="Proteomes" id="UP000516105"/>
    </source>
</evidence>
<evidence type="ECO:0000256" key="7">
    <source>
        <dbReference type="SAM" id="Phobius"/>
    </source>
</evidence>
<evidence type="ECO:0000313" key="9">
    <source>
        <dbReference type="EMBL" id="QNP45360.1"/>
    </source>
</evidence>
<evidence type="ECO:0000256" key="3">
    <source>
        <dbReference type="ARBA" id="ARBA00022801"/>
    </source>
</evidence>
<keyword evidence="4 6" id="KW-0862">Zinc</keyword>
<sequence>MIDGILYDGVTGDRREVRAEPIGGKLQLTHSDGSLETIDAAVLRRIDRDPDRLRIGRSDREGWRLLVPAAAKSDFDPLLGKEERYGRWIDRIGLVPALVTFGVITAGIVAIGYLSPKWIAPHVPESWERNVGDAIVGDFGDNRCRGAEGQRVLDKLVERLDPGATHGPNAIRIATLDFPIFNAAALPGAHIVVFQGALDEVEDPDALAGVVAHEIAHVRRRHVTQALIRELGIGALIRLFAGDVGVNAQQLVSLSYTRENEAEADRDAIVMLRRANISPKPTGDLFVQLANEMGEEPGFTGEFLQSHPLSRKRAERFVAAAQKGSPIGTPCLTANSTRSS</sequence>
<dbReference type="Proteomes" id="UP000516105">
    <property type="component" value="Chromosome"/>
</dbReference>
<evidence type="ECO:0000256" key="6">
    <source>
        <dbReference type="RuleBase" id="RU003983"/>
    </source>
</evidence>
<proteinExistence type="inferred from homology"/>
<keyword evidence="10" id="KW-1185">Reference proteome</keyword>
<comment type="similarity">
    <text evidence="6">Belongs to the peptidase M48 family.</text>
</comment>
<protein>
    <submittedName>
        <fullName evidence="9">M48 family metallopeptidase</fullName>
    </submittedName>
</protein>
<name>A0ABX6T8M0_9SPHN</name>
<dbReference type="PANTHER" id="PTHR22726:SF1">
    <property type="entry name" value="METALLOENDOPEPTIDASE OMA1, MITOCHONDRIAL"/>
    <property type="match status" value="1"/>
</dbReference>
<dbReference type="Gene3D" id="3.30.2010.10">
    <property type="entry name" value="Metalloproteases ('zincins'), catalytic domain"/>
    <property type="match status" value="1"/>
</dbReference>
<dbReference type="RefSeq" id="WP_187708316.1">
    <property type="nucleotide sequence ID" value="NZ_CP060782.1"/>
</dbReference>
<keyword evidence="1 6" id="KW-0645">Protease</keyword>
<evidence type="ECO:0000259" key="8">
    <source>
        <dbReference type="Pfam" id="PF01435"/>
    </source>
</evidence>
<dbReference type="CDD" id="cd07332">
    <property type="entry name" value="M48C_Oma1_like"/>
    <property type="match status" value="1"/>
</dbReference>
<dbReference type="InterPro" id="IPR051156">
    <property type="entry name" value="Mito/Outer_Membr_Metalloprot"/>
</dbReference>
<keyword evidence="2" id="KW-0479">Metal-binding</keyword>
<dbReference type="Pfam" id="PF01435">
    <property type="entry name" value="Peptidase_M48"/>
    <property type="match status" value="1"/>
</dbReference>
<reference evidence="9 10" key="1">
    <citation type="submission" date="2020-08" db="EMBL/GenBank/DDBJ databases">
        <title>Genome sequence of Sphingomonas sediminicola KACC 15039T.</title>
        <authorList>
            <person name="Hyun D.-W."/>
            <person name="Bae J.-W."/>
        </authorList>
    </citation>
    <scope>NUCLEOTIDE SEQUENCE [LARGE SCALE GENOMIC DNA]</scope>
    <source>
        <strain evidence="9 10">KACC 15039</strain>
    </source>
</reference>
<keyword evidence="7" id="KW-0812">Transmembrane</keyword>
<evidence type="ECO:0000256" key="4">
    <source>
        <dbReference type="ARBA" id="ARBA00022833"/>
    </source>
</evidence>
<evidence type="ECO:0000256" key="1">
    <source>
        <dbReference type="ARBA" id="ARBA00022670"/>
    </source>
</evidence>
<dbReference type="PANTHER" id="PTHR22726">
    <property type="entry name" value="METALLOENDOPEPTIDASE OMA1"/>
    <property type="match status" value="1"/>
</dbReference>